<protein>
    <recommendedName>
        <fullName evidence="4">Succinate dehydrogenase cytochrome b556 subunit</fullName>
    </recommendedName>
</protein>
<keyword evidence="7 12" id="KW-0479">Metal-binding</keyword>
<dbReference type="GO" id="GO:0046872">
    <property type="term" value="F:metal ion binding"/>
    <property type="evidence" value="ECO:0007669"/>
    <property type="project" value="UniProtKB-KW"/>
</dbReference>
<dbReference type="PIRSF" id="PIRSF000178">
    <property type="entry name" value="SDH_cyt_b560"/>
    <property type="match status" value="1"/>
</dbReference>
<keyword evidence="6 13" id="KW-0812">Transmembrane</keyword>
<keyword evidence="9 12" id="KW-0408">Iron</keyword>
<feature type="binding site" description="axial binding residue" evidence="12">
    <location>
        <position position="85"/>
    </location>
    <ligand>
        <name>heme</name>
        <dbReference type="ChEBI" id="CHEBI:30413"/>
        <note>ligand shared with second transmembrane subunit</note>
    </ligand>
    <ligandPart>
        <name>Fe</name>
        <dbReference type="ChEBI" id="CHEBI:18248"/>
    </ligandPart>
</feature>
<dbReference type="RefSeq" id="WP_160777019.1">
    <property type="nucleotide sequence ID" value="NZ_WUMV01000008.1"/>
</dbReference>
<dbReference type="PANTHER" id="PTHR10978">
    <property type="entry name" value="SUCCINATE DEHYDROGENASE CYTOCHROME B560 SUBUNIT"/>
    <property type="match status" value="1"/>
</dbReference>
<evidence type="ECO:0000256" key="2">
    <source>
        <dbReference type="ARBA" id="ARBA00004141"/>
    </source>
</evidence>
<evidence type="ECO:0000256" key="13">
    <source>
        <dbReference type="SAM" id="Phobius"/>
    </source>
</evidence>
<dbReference type="GO" id="GO:0016020">
    <property type="term" value="C:membrane"/>
    <property type="evidence" value="ECO:0007669"/>
    <property type="project" value="UniProtKB-SubCell"/>
</dbReference>
<evidence type="ECO:0000256" key="1">
    <source>
        <dbReference type="ARBA" id="ARBA00004050"/>
    </source>
</evidence>
<dbReference type="Gene3D" id="1.20.1300.10">
    <property type="entry name" value="Fumarate reductase/succinate dehydrogenase, transmembrane subunit"/>
    <property type="match status" value="1"/>
</dbReference>
<organism evidence="14 15">
    <name type="scientific">Stappia sediminis</name>
    <dbReference type="NCBI Taxonomy" id="2692190"/>
    <lineage>
        <taxon>Bacteria</taxon>
        <taxon>Pseudomonadati</taxon>
        <taxon>Pseudomonadota</taxon>
        <taxon>Alphaproteobacteria</taxon>
        <taxon>Hyphomicrobiales</taxon>
        <taxon>Stappiaceae</taxon>
        <taxon>Stappia</taxon>
    </lineage>
</organism>
<dbReference type="Proteomes" id="UP000433101">
    <property type="component" value="Unassembled WGS sequence"/>
</dbReference>
<dbReference type="GO" id="GO:0006099">
    <property type="term" value="P:tricarboxylic acid cycle"/>
    <property type="evidence" value="ECO:0007669"/>
    <property type="project" value="InterPro"/>
</dbReference>
<evidence type="ECO:0000256" key="4">
    <source>
        <dbReference type="ARBA" id="ARBA00020076"/>
    </source>
</evidence>
<evidence type="ECO:0000313" key="15">
    <source>
        <dbReference type="Proteomes" id="UP000433101"/>
    </source>
</evidence>
<dbReference type="InterPro" id="IPR000701">
    <property type="entry name" value="SuccDH_FuR_B_TM-su"/>
</dbReference>
<dbReference type="PANTHER" id="PTHR10978:SF5">
    <property type="entry name" value="SUCCINATE DEHYDROGENASE CYTOCHROME B560 SUBUNIT, MITOCHONDRIAL"/>
    <property type="match status" value="1"/>
</dbReference>
<comment type="caution">
    <text evidence="14">The sequence shown here is derived from an EMBL/GenBank/DDBJ whole genome shotgun (WGS) entry which is preliminary data.</text>
</comment>
<evidence type="ECO:0000256" key="12">
    <source>
        <dbReference type="PIRSR" id="PIRSR000178-1"/>
    </source>
</evidence>
<comment type="function">
    <text evidence="1">Membrane-anchoring subunit of succinate dehydrogenase (SDH).</text>
</comment>
<evidence type="ECO:0000256" key="6">
    <source>
        <dbReference type="ARBA" id="ARBA00022692"/>
    </source>
</evidence>
<dbReference type="InterPro" id="IPR014314">
    <property type="entry name" value="Succ_DH_cytb556"/>
</dbReference>
<evidence type="ECO:0000256" key="9">
    <source>
        <dbReference type="ARBA" id="ARBA00023004"/>
    </source>
</evidence>
<dbReference type="AlphaFoldDB" id="A0A7X3S9E5"/>
<feature type="transmembrane region" description="Helical" evidence="13">
    <location>
        <begin position="108"/>
        <end position="131"/>
    </location>
</feature>
<keyword evidence="8 13" id="KW-1133">Transmembrane helix</keyword>
<evidence type="ECO:0000256" key="11">
    <source>
        <dbReference type="ARBA" id="ARBA00025912"/>
    </source>
</evidence>
<accession>A0A7X3S9E5</accession>
<proteinExistence type="inferred from homology"/>
<comment type="subunit">
    <text evidence="11">Part of an enzyme complex containing four subunits: a flavoprotein, an iron-sulfur protein, plus two membrane-anchoring proteins, SdhC and SdhD. The complex can form homotrimers.</text>
</comment>
<comment type="similarity">
    <text evidence="3">Belongs to the cytochrome b560 family.</text>
</comment>
<comment type="subcellular location">
    <subcellularLocation>
        <location evidence="2">Membrane</location>
        <topology evidence="2">Multi-pass membrane protein</topology>
    </subcellularLocation>
</comment>
<dbReference type="InterPro" id="IPR018495">
    <property type="entry name" value="Succ_DH_cyt_bsu_CS"/>
</dbReference>
<dbReference type="CDD" id="cd03499">
    <property type="entry name" value="SQR_TypeC_SdhC"/>
    <property type="match status" value="1"/>
</dbReference>
<dbReference type="Pfam" id="PF01127">
    <property type="entry name" value="Sdh_cyt"/>
    <property type="match status" value="1"/>
</dbReference>
<dbReference type="GO" id="GO:0009055">
    <property type="term" value="F:electron transfer activity"/>
    <property type="evidence" value="ECO:0007669"/>
    <property type="project" value="InterPro"/>
</dbReference>
<name>A0A7X3S9E5_9HYPH</name>
<dbReference type="PROSITE" id="PS01000">
    <property type="entry name" value="SDH_CYT_1"/>
    <property type="match status" value="1"/>
</dbReference>
<evidence type="ECO:0000256" key="10">
    <source>
        <dbReference type="ARBA" id="ARBA00023136"/>
    </source>
</evidence>
<gene>
    <name evidence="14" type="primary">sdhC</name>
    <name evidence="14" type="ORF">GR183_17855</name>
</gene>
<keyword evidence="10 13" id="KW-0472">Membrane</keyword>
<feature type="transmembrane region" description="Helical" evidence="13">
    <location>
        <begin position="37"/>
        <end position="59"/>
    </location>
</feature>
<keyword evidence="5 12" id="KW-0349">Heme</keyword>
<comment type="cofactor">
    <cofactor evidence="12">
        <name>heme</name>
        <dbReference type="ChEBI" id="CHEBI:30413"/>
    </cofactor>
    <text evidence="12">The heme is bound between the two transmembrane subunits.</text>
</comment>
<feature type="transmembrane region" description="Helical" evidence="13">
    <location>
        <begin position="65"/>
        <end position="87"/>
    </location>
</feature>
<dbReference type="EMBL" id="WUMV01000008">
    <property type="protein sequence ID" value="MXN66782.1"/>
    <property type="molecule type" value="Genomic_DNA"/>
</dbReference>
<dbReference type="NCBIfam" id="TIGR02970">
    <property type="entry name" value="succ_dehyd_cytB"/>
    <property type="match status" value="1"/>
</dbReference>
<dbReference type="SUPFAM" id="SSF81343">
    <property type="entry name" value="Fumarate reductase respiratory complex transmembrane subunits"/>
    <property type="match status" value="1"/>
</dbReference>
<reference evidence="14 15" key="1">
    <citation type="submission" date="2019-12" db="EMBL/GenBank/DDBJ databases">
        <authorList>
            <person name="Li M."/>
        </authorList>
    </citation>
    <scope>NUCLEOTIDE SEQUENCE [LARGE SCALE GENOMIC DNA]</scope>
    <source>
        <strain evidence="14 15">GBMRC 2046</strain>
    </source>
</reference>
<dbReference type="PROSITE" id="PS01001">
    <property type="entry name" value="SDH_CYT_2"/>
    <property type="match status" value="1"/>
</dbReference>
<sequence length="132" mass="14837">MSNADIKSNRPLSPHIQIFKPILTMVMSIVHRITGAALYFGTVLVAWWLIAAASGPAYFDFVNEIYGSFLGRLILFGFTWALVHHMLGGIRHFIWDMGYGFGPQAREWLVRANLAGSIVITILLWIIGYAVR</sequence>
<evidence type="ECO:0000313" key="14">
    <source>
        <dbReference type="EMBL" id="MXN66782.1"/>
    </source>
</evidence>
<evidence type="ECO:0000256" key="3">
    <source>
        <dbReference type="ARBA" id="ARBA00007244"/>
    </source>
</evidence>
<evidence type="ECO:0000256" key="7">
    <source>
        <dbReference type="ARBA" id="ARBA00022723"/>
    </source>
</evidence>
<evidence type="ECO:0000256" key="8">
    <source>
        <dbReference type="ARBA" id="ARBA00022989"/>
    </source>
</evidence>
<keyword evidence="15" id="KW-1185">Reference proteome</keyword>
<dbReference type="InterPro" id="IPR034804">
    <property type="entry name" value="SQR/QFR_C/D"/>
</dbReference>
<evidence type="ECO:0000256" key="5">
    <source>
        <dbReference type="ARBA" id="ARBA00022617"/>
    </source>
</evidence>